<dbReference type="OrthoDB" id="940669at2759"/>
<dbReference type="Pfam" id="PF14111">
    <property type="entry name" value="DUF4283"/>
    <property type="match status" value="1"/>
</dbReference>
<organism evidence="2 3">
    <name type="scientific">Gossypium anomalum</name>
    <dbReference type="NCBI Taxonomy" id="47600"/>
    <lineage>
        <taxon>Eukaryota</taxon>
        <taxon>Viridiplantae</taxon>
        <taxon>Streptophyta</taxon>
        <taxon>Embryophyta</taxon>
        <taxon>Tracheophyta</taxon>
        <taxon>Spermatophyta</taxon>
        <taxon>Magnoliopsida</taxon>
        <taxon>eudicotyledons</taxon>
        <taxon>Gunneridae</taxon>
        <taxon>Pentapetalae</taxon>
        <taxon>rosids</taxon>
        <taxon>malvids</taxon>
        <taxon>Malvales</taxon>
        <taxon>Malvaceae</taxon>
        <taxon>Malvoideae</taxon>
        <taxon>Gossypium</taxon>
    </lineage>
</organism>
<keyword evidence="3" id="KW-1185">Reference proteome</keyword>
<sequence>MENDLVRLRIEKYEEEVWQFNGDGGKHTPRYEHFLVGRFLTTSVVYFSAMQNTMANLWQPLGRVLISYIGEKTYLFKFYHKLDIDRVINGALWNFNNHLLLSRIY</sequence>
<gene>
    <name evidence="2" type="ORF">CXB51_010125</name>
</gene>
<comment type="caution">
    <text evidence="2">The sequence shown here is derived from an EMBL/GenBank/DDBJ whole genome shotgun (WGS) entry which is preliminary data.</text>
</comment>
<proteinExistence type="predicted"/>
<name>A0A8J6D2T9_9ROSI</name>
<dbReference type="AlphaFoldDB" id="A0A8J6D2T9"/>
<reference evidence="2 3" key="1">
    <citation type="journal article" date="2021" name="bioRxiv">
        <title>The Gossypium anomalum genome as a resource for cotton improvement and evolutionary analysis of hybrid incompatibility.</title>
        <authorList>
            <person name="Grover C.E."/>
            <person name="Yuan D."/>
            <person name="Arick M.A."/>
            <person name="Miller E.R."/>
            <person name="Hu G."/>
            <person name="Peterson D.G."/>
            <person name="Wendel J.F."/>
            <person name="Udall J.A."/>
        </authorList>
    </citation>
    <scope>NUCLEOTIDE SEQUENCE [LARGE SCALE GENOMIC DNA]</scope>
    <source>
        <strain evidence="2">JFW-Udall</strain>
        <tissue evidence="2">Leaf</tissue>
    </source>
</reference>
<dbReference type="EMBL" id="JAHUZN010000005">
    <property type="protein sequence ID" value="KAG8492906.1"/>
    <property type="molecule type" value="Genomic_DNA"/>
</dbReference>
<accession>A0A8J6D2T9</accession>
<dbReference type="InterPro" id="IPR025558">
    <property type="entry name" value="DUF4283"/>
</dbReference>
<dbReference type="Proteomes" id="UP000701853">
    <property type="component" value="Chromosome 5"/>
</dbReference>
<evidence type="ECO:0000313" key="2">
    <source>
        <dbReference type="EMBL" id="KAG8492906.1"/>
    </source>
</evidence>
<evidence type="ECO:0000259" key="1">
    <source>
        <dbReference type="Pfam" id="PF14111"/>
    </source>
</evidence>
<protein>
    <recommendedName>
        <fullName evidence="1">DUF4283 domain-containing protein</fullName>
    </recommendedName>
</protein>
<feature type="domain" description="DUF4283" evidence="1">
    <location>
        <begin position="31"/>
        <end position="102"/>
    </location>
</feature>
<evidence type="ECO:0000313" key="3">
    <source>
        <dbReference type="Proteomes" id="UP000701853"/>
    </source>
</evidence>